<feature type="non-terminal residue" evidence="1">
    <location>
        <position position="165"/>
    </location>
</feature>
<organism evidence="1">
    <name type="scientific">marine sediment metagenome</name>
    <dbReference type="NCBI Taxonomy" id="412755"/>
    <lineage>
        <taxon>unclassified sequences</taxon>
        <taxon>metagenomes</taxon>
        <taxon>ecological metagenomes</taxon>
    </lineage>
</organism>
<sequence length="165" mass="18316">RWWTVTRQEPSIVLRPPSREARGFIKSIADLHVGGTTLQRISGSTDKLSRFLEEHEIEKSGEVERLCNGMLSAWALLSAFACKGQGRNVASEADFETAYDVVRILLFYVSLDDFKALSIVRQLGTHTLLPKSASVNFSPGFEKKLNASVAASLEKEHGEHLIQMA</sequence>
<dbReference type="AlphaFoldDB" id="X1D2N6"/>
<reference evidence="1" key="1">
    <citation type="journal article" date="2014" name="Front. Microbiol.">
        <title>High frequency of phylogenetically diverse reductive dehalogenase-homologous genes in deep subseafloor sedimentary metagenomes.</title>
        <authorList>
            <person name="Kawai M."/>
            <person name="Futagami T."/>
            <person name="Toyoda A."/>
            <person name="Takaki Y."/>
            <person name="Nishi S."/>
            <person name="Hori S."/>
            <person name="Arai W."/>
            <person name="Tsubouchi T."/>
            <person name="Morono Y."/>
            <person name="Uchiyama I."/>
            <person name="Ito T."/>
            <person name="Fujiyama A."/>
            <person name="Inagaki F."/>
            <person name="Takami H."/>
        </authorList>
    </citation>
    <scope>NUCLEOTIDE SEQUENCE</scope>
    <source>
        <strain evidence="1">Expedition CK06-06</strain>
    </source>
</reference>
<name>X1D2N6_9ZZZZ</name>
<protein>
    <submittedName>
        <fullName evidence="1">Uncharacterized protein</fullName>
    </submittedName>
</protein>
<proteinExistence type="predicted"/>
<comment type="caution">
    <text evidence="1">The sequence shown here is derived from an EMBL/GenBank/DDBJ whole genome shotgun (WGS) entry which is preliminary data.</text>
</comment>
<dbReference type="EMBL" id="BART01036839">
    <property type="protein sequence ID" value="GAH15021.1"/>
    <property type="molecule type" value="Genomic_DNA"/>
</dbReference>
<evidence type="ECO:0000313" key="1">
    <source>
        <dbReference type="EMBL" id="GAH15021.1"/>
    </source>
</evidence>
<accession>X1D2N6</accession>
<feature type="non-terminal residue" evidence="1">
    <location>
        <position position="1"/>
    </location>
</feature>
<gene>
    <name evidence="1" type="ORF">S01H4_61941</name>
</gene>